<dbReference type="InterPro" id="IPR036412">
    <property type="entry name" value="HAD-like_sf"/>
</dbReference>
<evidence type="ECO:0000256" key="6">
    <source>
        <dbReference type="ARBA" id="ARBA00022801"/>
    </source>
</evidence>
<dbReference type="SFLD" id="SFLDS00003">
    <property type="entry name" value="Haloacid_Dehalogenase"/>
    <property type="match status" value="1"/>
</dbReference>
<comment type="subcellular location">
    <subcellularLocation>
        <location evidence="9">Cytoplasm</location>
    </subcellularLocation>
</comment>
<dbReference type="GO" id="GO:0000166">
    <property type="term" value="F:nucleotide binding"/>
    <property type="evidence" value="ECO:0007669"/>
    <property type="project" value="UniProtKB-KW"/>
</dbReference>
<evidence type="ECO:0000256" key="2">
    <source>
        <dbReference type="ARBA" id="ARBA00008389"/>
    </source>
</evidence>
<dbReference type="PANTHER" id="PTHR13045:SF0">
    <property type="entry name" value="7-METHYLGUANOSINE PHOSPHATE-SPECIFIC 5'-NUCLEOTIDASE"/>
    <property type="match status" value="1"/>
</dbReference>
<organism evidence="10 11">
    <name type="scientific">Enterobius vermicularis</name>
    <name type="common">Human pinworm</name>
    <dbReference type="NCBI Taxonomy" id="51028"/>
    <lineage>
        <taxon>Eukaryota</taxon>
        <taxon>Metazoa</taxon>
        <taxon>Ecdysozoa</taxon>
        <taxon>Nematoda</taxon>
        <taxon>Chromadorea</taxon>
        <taxon>Rhabditida</taxon>
        <taxon>Spirurina</taxon>
        <taxon>Oxyuridomorpha</taxon>
        <taxon>Oxyuroidea</taxon>
        <taxon>Oxyuridae</taxon>
        <taxon>Enterobius</taxon>
    </lineage>
</organism>
<evidence type="ECO:0000313" key="10">
    <source>
        <dbReference type="EMBL" id="VDD90848.1"/>
    </source>
</evidence>
<dbReference type="Pfam" id="PF05822">
    <property type="entry name" value="UMPH-1"/>
    <property type="match status" value="1"/>
</dbReference>
<dbReference type="InterPro" id="IPR023214">
    <property type="entry name" value="HAD_sf"/>
</dbReference>
<keyword evidence="11" id="KW-1185">Reference proteome</keyword>
<comment type="similarity">
    <text evidence="2 9">Belongs to the pyrimidine 5'-nucleotidase family.</text>
</comment>
<dbReference type="NCBIfam" id="TIGR01544">
    <property type="entry name" value="HAD-SF-IE"/>
    <property type="match status" value="1"/>
</dbReference>
<dbReference type="Gene3D" id="3.40.50.1000">
    <property type="entry name" value="HAD superfamily/HAD-like"/>
    <property type="match status" value="1"/>
</dbReference>
<dbReference type="PANTHER" id="PTHR13045">
    <property type="entry name" value="5'-NUCLEOTIDASE"/>
    <property type="match status" value="1"/>
</dbReference>
<dbReference type="Gene3D" id="1.10.150.340">
    <property type="entry name" value="Pyrimidine 5'-nucleotidase (UMPH-1), N-terminal domain"/>
    <property type="match status" value="1"/>
</dbReference>
<keyword evidence="7" id="KW-0460">Magnesium</keyword>
<protein>
    <recommendedName>
        <fullName evidence="3 9">5'-nucleotidase</fullName>
        <ecNumber evidence="3 9">3.1.3.5</ecNumber>
    </recommendedName>
</protein>
<dbReference type="Proteomes" id="UP000274131">
    <property type="component" value="Unassembled WGS sequence"/>
</dbReference>
<dbReference type="EC" id="3.1.3.5" evidence="3 9"/>
<dbReference type="OrthoDB" id="10014216at2759"/>
<evidence type="ECO:0000256" key="5">
    <source>
        <dbReference type="ARBA" id="ARBA00022741"/>
    </source>
</evidence>
<comment type="catalytic activity">
    <reaction evidence="1 9">
        <text>a ribonucleoside 5'-phosphate + H2O = a ribonucleoside + phosphate</text>
        <dbReference type="Rhea" id="RHEA:12484"/>
        <dbReference type="ChEBI" id="CHEBI:15377"/>
        <dbReference type="ChEBI" id="CHEBI:18254"/>
        <dbReference type="ChEBI" id="CHEBI:43474"/>
        <dbReference type="ChEBI" id="CHEBI:58043"/>
        <dbReference type="EC" id="3.1.3.5"/>
    </reaction>
</comment>
<keyword evidence="8 9" id="KW-0546">Nucleotide metabolism</keyword>
<sequence length="320" mass="36237">MVGPLNVQVDVDIAAVEKKIKRIIEDGVQKLMVISDFDYTISRYRNSNGEKCWTSYGVFETSNSAPCLLLSEKCNVLKDKYVTIEYDPCMSIEEKTPYMEEWFVSDSENYNCCLAFIHTVFFIQCVRDSKIELRDGTMAFFETLDSCNVPLIIFSAGIGNVIEIFLKQKFGKVLENVHIISNLMEFDQNGYVKRFLEPLIHTFCKNASVLDTNLPVFKNLSDRTNVILMGDSLGDLDMDTGVANKGVVLKIGFLNFNVSALLDAYLDGFDIVLIDDQSMGIPQHIFQLVCTSTDYLSENSSSRKLCKFLSRCLFITFSII</sequence>
<dbReference type="SUPFAM" id="SSF56784">
    <property type="entry name" value="HAD-like"/>
    <property type="match status" value="1"/>
</dbReference>
<keyword evidence="9" id="KW-0963">Cytoplasm</keyword>
<dbReference type="EMBL" id="UXUI01008214">
    <property type="protein sequence ID" value="VDD90848.1"/>
    <property type="molecule type" value="Genomic_DNA"/>
</dbReference>
<evidence type="ECO:0000256" key="9">
    <source>
        <dbReference type="RuleBase" id="RU361276"/>
    </source>
</evidence>
<evidence type="ECO:0000256" key="8">
    <source>
        <dbReference type="ARBA" id="ARBA00023080"/>
    </source>
</evidence>
<dbReference type="GO" id="GO:0008253">
    <property type="term" value="F:5'-nucleotidase activity"/>
    <property type="evidence" value="ECO:0007669"/>
    <property type="project" value="UniProtKB-EC"/>
</dbReference>
<dbReference type="GO" id="GO:0009117">
    <property type="term" value="P:nucleotide metabolic process"/>
    <property type="evidence" value="ECO:0007669"/>
    <property type="project" value="UniProtKB-KW"/>
</dbReference>
<proteinExistence type="inferred from homology"/>
<keyword evidence="4" id="KW-0479">Metal-binding</keyword>
<dbReference type="SFLD" id="SFLDG01128">
    <property type="entry name" value="C1.4:_5'-Nucleotidase_Like"/>
    <property type="match status" value="1"/>
</dbReference>
<name>A0A3P6I9C2_ENTVE</name>
<reference evidence="10 11" key="1">
    <citation type="submission" date="2018-10" db="EMBL/GenBank/DDBJ databases">
        <authorList>
            <consortium name="Pathogen Informatics"/>
        </authorList>
    </citation>
    <scope>NUCLEOTIDE SEQUENCE [LARGE SCALE GENOMIC DNA]</scope>
</reference>
<gene>
    <name evidence="10" type="ORF">EVEC_LOCUS5599</name>
</gene>
<dbReference type="STRING" id="51028.A0A3P6I9C2"/>
<evidence type="ECO:0000256" key="7">
    <source>
        <dbReference type="ARBA" id="ARBA00022842"/>
    </source>
</evidence>
<evidence type="ECO:0000256" key="1">
    <source>
        <dbReference type="ARBA" id="ARBA00000815"/>
    </source>
</evidence>
<dbReference type="GO" id="GO:0005737">
    <property type="term" value="C:cytoplasm"/>
    <property type="evidence" value="ECO:0007669"/>
    <property type="project" value="UniProtKB-SubCell"/>
</dbReference>
<keyword evidence="5 9" id="KW-0547">Nucleotide-binding</keyword>
<evidence type="ECO:0000256" key="3">
    <source>
        <dbReference type="ARBA" id="ARBA00012643"/>
    </source>
</evidence>
<dbReference type="GO" id="GO:0000287">
    <property type="term" value="F:magnesium ion binding"/>
    <property type="evidence" value="ECO:0007669"/>
    <property type="project" value="InterPro"/>
</dbReference>
<dbReference type="AlphaFoldDB" id="A0A3P6I9C2"/>
<dbReference type="InterPro" id="IPR006434">
    <property type="entry name" value="Pyrimidine_nucleotidase_eu"/>
</dbReference>
<evidence type="ECO:0000313" key="11">
    <source>
        <dbReference type="Proteomes" id="UP000274131"/>
    </source>
</evidence>
<accession>A0A3P6I9C2</accession>
<keyword evidence="6 9" id="KW-0378">Hydrolase</keyword>
<evidence type="ECO:0000256" key="4">
    <source>
        <dbReference type="ARBA" id="ARBA00022723"/>
    </source>
</evidence>